<organism evidence="2 3">
    <name type="scientific">Roseobacter insulae</name>
    <dbReference type="NCBI Taxonomy" id="2859783"/>
    <lineage>
        <taxon>Bacteria</taxon>
        <taxon>Pseudomonadati</taxon>
        <taxon>Pseudomonadota</taxon>
        <taxon>Alphaproteobacteria</taxon>
        <taxon>Rhodobacterales</taxon>
        <taxon>Roseobacteraceae</taxon>
        <taxon>Roseobacter</taxon>
    </lineage>
</organism>
<reference evidence="2" key="1">
    <citation type="submission" date="2021-07" db="EMBL/GenBank/DDBJ databases">
        <title>Roseobacter insulae sp. nov., isolated from a tidal flat.</title>
        <authorList>
            <person name="Park S."/>
            <person name="Yoon J.-H."/>
        </authorList>
    </citation>
    <scope>NUCLEOTIDE SEQUENCE</scope>
    <source>
        <strain evidence="2">YSTF-M11</strain>
    </source>
</reference>
<feature type="compositionally biased region" description="Low complexity" evidence="1">
    <location>
        <begin position="199"/>
        <end position="216"/>
    </location>
</feature>
<dbReference type="RefSeq" id="WP_219502834.1">
    <property type="nucleotide sequence ID" value="NZ_JAHXDN010000003.1"/>
</dbReference>
<comment type="caution">
    <text evidence="2">The sequence shown here is derived from an EMBL/GenBank/DDBJ whole genome shotgun (WGS) entry which is preliminary data.</text>
</comment>
<evidence type="ECO:0000313" key="3">
    <source>
        <dbReference type="Proteomes" id="UP001138661"/>
    </source>
</evidence>
<evidence type="ECO:0000256" key="1">
    <source>
        <dbReference type="SAM" id="MobiDB-lite"/>
    </source>
</evidence>
<name>A0A9X1FWI5_9RHOB</name>
<accession>A0A9X1FWI5</accession>
<dbReference type="Proteomes" id="UP001138661">
    <property type="component" value="Unassembled WGS sequence"/>
</dbReference>
<proteinExistence type="predicted"/>
<keyword evidence="3" id="KW-1185">Reference proteome</keyword>
<dbReference type="EMBL" id="JAHXDN010000003">
    <property type="protein sequence ID" value="MBW4708617.1"/>
    <property type="molecule type" value="Genomic_DNA"/>
</dbReference>
<gene>
    <name evidence="2" type="ORF">KX928_12565</name>
</gene>
<feature type="region of interest" description="Disordered" evidence="1">
    <location>
        <begin position="197"/>
        <end position="230"/>
    </location>
</feature>
<protein>
    <submittedName>
        <fullName evidence="2">DUF2163 domain-containing protein</fullName>
    </submittedName>
</protein>
<sequence length="230" mass="24430">MRDLPSALLTHLSERGAGHARLLVWITAREKATGTAVSIGFWTGADHRVFSIGGEDRTYYGAGSLIRIAPLVSAPGLNVRTTRLTFSPISEEFRVAVGLYDTNDAPLQIHVANFDPLTRAPIAEPVRRFKGFAKGLTSTRAAMGGDARAELAVQSAAHVLTRTLPLKKSDAALQARHPGDLLRQYTDISGSVETAWGEARGSAPAGAAPPSAQPGGWVNPTARPDWGSSR</sequence>
<dbReference type="AlphaFoldDB" id="A0A9X1FWI5"/>
<evidence type="ECO:0000313" key="2">
    <source>
        <dbReference type="EMBL" id="MBW4708617.1"/>
    </source>
</evidence>